<feature type="domain" description="Pseudouridine synthase RsuA/RluA-like" evidence="1">
    <location>
        <begin position="5"/>
        <end position="66"/>
    </location>
</feature>
<name>A0A820ILE2_9BILA</name>
<dbReference type="GO" id="GO:0000455">
    <property type="term" value="P:enzyme-directed rRNA pseudouridine synthesis"/>
    <property type="evidence" value="ECO:0007669"/>
    <property type="project" value="TreeGrafter"/>
</dbReference>
<dbReference type="GO" id="GO:0003723">
    <property type="term" value="F:RNA binding"/>
    <property type="evidence" value="ECO:0007669"/>
    <property type="project" value="InterPro"/>
</dbReference>
<dbReference type="Pfam" id="PF00849">
    <property type="entry name" value="PseudoU_synth_2"/>
    <property type="match status" value="1"/>
</dbReference>
<accession>A0A820ILE2</accession>
<reference evidence="2" key="1">
    <citation type="submission" date="2021-02" db="EMBL/GenBank/DDBJ databases">
        <authorList>
            <person name="Nowell W R."/>
        </authorList>
    </citation>
    <scope>NUCLEOTIDE SEQUENCE</scope>
</reference>
<dbReference type="PANTHER" id="PTHR21600">
    <property type="entry name" value="MITOCHONDRIAL RNA PSEUDOURIDINE SYNTHASE"/>
    <property type="match status" value="1"/>
</dbReference>
<dbReference type="InterPro" id="IPR020103">
    <property type="entry name" value="PsdUridine_synth_cat_dom_sf"/>
</dbReference>
<comment type="caution">
    <text evidence="2">The sequence shown here is derived from an EMBL/GenBank/DDBJ whole genome shotgun (WGS) entry which is preliminary data.</text>
</comment>
<dbReference type="PROSITE" id="PS01129">
    <property type="entry name" value="PSI_RLU"/>
    <property type="match status" value="1"/>
</dbReference>
<dbReference type="InterPro" id="IPR050188">
    <property type="entry name" value="RluA_PseudoU_synthase"/>
</dbReference>
<proteinExistence type="predicted"/>
<organism evidence="2 3">
    <name type="scientific">Adineta steineri</name>
    <dbReference type="NCBI Taxonomy" id="433720"/>
    <lineage>
        <taxon>Eukaryota</taxon>
        <taxon>Metazoa</taxon>
        <taxon>Spiralia</taxon>
        <taxon>Gnathifera</taxon>
        <taxon>Rotifera</taxon>
        <taxon>Eurotatoria</taxon>
        <taxon>Bdelloidea</taxon>
        <taxon>Adinetida</taxon>
        <taxon>Adinetidae</taxon>
        <taxon>Adineta</taxon>
    </lineage>
</organism>
<evidence type="ECO:0000313" key="2">
    <source>
        <dbReference type="EMBL" id="CAF4313998.1"/>
    </source>
</evidence>
<dbReference type="PANTHER" id="PTHR21600:SF40">
    <property type="entry name" value="PSEUDOURIDYLATE SYNTHASE RPUSD2"/>
    <property type="match status" value="1"/>
</dbReference>
<dbReference type="InterPro" id="IPR006224">
    <property type="entry name" value="PsdUridine_synth_RluA-like_CS"/>
</dbReference>
<dbReference type="AlphaFoldDB" id="A0A820ILE2"/>
<dbReference type="EMBL" id="CAJOAZ010017309">
    <property type="protein sequence ID" value="CAF4313998.1"/>
    <property type="molecule type" value="Genomic_DNA"/>
</dbReference>
<evidence type="ECO:0000313" key="3">
    <source>
        <dbReference type="Proteomes" id="UP000663844"/>
    </source>
</evidence>
<protein>
    <recommendedName>
        <fullName evidence="1">Pseudouridine synthase RsuA/RluA-like domain-containing protein</fullName>
    </recommendedName>
</protein>
<gene>
    <name evidence="2" type="ORF">OXD698_LOCUS46796</name>
</gene>
<evidence type="ECO:0000259" key="1">
    <source>
        <dbReference type="Pfam" id="PF00849"/>
    </source>
</evidence>
<feature type="non-terminal residue" evidence="2">
    <location>
        <position position="73"/>
    </location>
</feature>
<dbReference type="GO" id="GO:0009982">
    <property type="term" value="F:pseudouridine synthase activity"/>
    <property type="evidence" value="ECO:0007669"/>
    <property type="project" value="InterPro"/>
</dbReference>
<dbReference type="SUPFAM" id="SSF55120">
    <property type="entry name" value="Pseudouridine synthase"/>
    <property type="match status" value="1"/>
</dbReference>
<dbReference type="Gene3D" id="3.30.2350.10">
    <property type="entry name" value="Pseudouridine synthase"/>
    <property type="match status" value="1"/>
</dbReference>
<dbReference type="InterPro" id="IPR006145">
    <property type="entry name" value="PsdUridine_synth_RsuA/RluA"/>
</dbReference>
<feature type="non-terminal residue" evidence="2">
    <location>
        <position position="1"/>
    </location>
</feature>
<sequence length="73" mass="8382">INDDDYLVIDKPCSMPVHPCGKYRFNTVLAILHYEYQLSNLRTVHRLDRMTSGILIMAKTAAKARAIDFNADR</sequence>
<dbReference type="Proteomes" id="UP000663844">
    <property type="component" value="Unassembled WGS sequence"/>
</dbReference>